<feature type="non-terminal residue" evidence="2">
    <location>
        <position position="1"/>
    </location>
</feature>
<feature type="compositionally biased region" description="Basic and acidic residues" evidence="1">
    <location>
        <begin position="176"/>
        <end position="191"/>
    </location>
</feature>
<sequence>GRDSDEDFVTNCRFSGNSRDGSLRRKPSRESSARSGISKRDSQRSKENLDNEEEDEVDDDDDDRSYASYHSSYSQSSHRRRRHHPKNHSHHHYPGRRRRHDYSPEKYSNHESDFDDSYEEEPSRKSEYSRERFPGKASYAKGRPTSGGSASSSNKRYEHARYDQESAPAPASNTREYYKPRAGDREREGRAGRYRRSYRRPPEEEELRVDELQRDYSDYSCEENSARRRRYRRSNNKSYERERPYYYTNSPSWDSESQSPERGDGNSNSGGDRRKIRWGGYHR</sequence>
<proteinExistence type="predicted"/>
<feature type="compositionally biased region" description="Basic and acidic residues" evidence="1">
    <location>
        <begin position="155"/>
        <end position="164"/>
    </location>
</feature>
<evidence type="ECO:0000313" key="2">
    <source>
        <dbReference type="EMBL" id="CAG7821044.1"/>
    </source>
</evidence>
<feature type="compositionally biased region" description="Basic and acidic residues" evidence="1">
    <location>
        <begin position="101"/>
        <end position="112"/>
    </location>
</feature>
<protein>
    <submittedName>
        <fullName evidence="2">Uncharacterized protein</fullName>
    </submittedName>
</protein>
<evidence type="ECO:0000256" key="1">
    <source>
        <dbReference type="SAM" id="MobiDB-lite"/>
    </source>
</evidence>
<evidence type="ECO:0000313" key="3">
    <source>
        <dbReference type="Proteomes" id="UP000708208"/>
    </source>
</evidence>
<name>A0A8J2LEB7_9HEXA</name>
<dbReference type="Proteomes" id="UP000708208">
    <property type="component" value="Unassembled WGS sequence"/>
</dbReference>
<reference evidence="2" key="1">
    <citation type="submission" date="2021-06" db="EMBL/GenBank/DDBJ databases">
        <authorList>
            <person name="Hodson N. C."/>
            <person name="Mongue J. A."/>
            <person name="Jaron S. K."/>
        </authorList>
    </citation>
    <scope>NUCLEOTIDE SEQUENCE</scope>
</reference>
<accession>A0A8J2LEB7</accession>
<feature type="compositionally biased region" description="Basic residues" evidence="1">
    <location>
        <begin position="77"/>
        <end position="100"/>
    </location>
</feature>
<feature type="compositionally biased region" description="Polar residues" evidence="1">
    <location>
        <begin position="247"/>
        <end position="258"/>
    </location>
</feature>
<feature type="compositionally biased region" description="Acidic residues" evidence="1">
    <location>
        <begin position="50"/>
        <end position="63"/>
    </location>
</feature>
<keyword evidence="3" id="KW-1185">Reference proteome</keyword>
<feature type="compositionally biased region" description="Basic and acidic residues" evidence="1">
    <location>
        <begin position="28"/>
        <end position="49"/>
    </location>
</feature>
<feature type="compositionally biased region" description="Basic residues" evidence="1">
    <location>
        <begin position="274"/>
        <end position="283"/>
    </location>
</feature>
<organism evidence="2 3">
    <name type="scientific">Allacma fusca</name>
    <dbReference type="NCBI Taxonomy" id="39272"/>
    <lineage>
        <taxon>Eukaryota</taxon>
        <taxon>Metazoa</taxon>
        <taxon>Ecdysozoa</taxon>
        <taxon>Arthropoda</taxon>
        <taxon>Hexapoda</taxon>
        <taxon>Collembola</taxon>
        <taxon>Symphypleona</taxon>
        <taxon>Sminthuridae</taxon>
        <taxon>Allacma</taxon>
    </lineage>
</organism>
<feature type="compositionally biased region" description="Low complexity" evidence="1">
    <location>
        <begin position="66"/>
        <end position="76"/>
    </location>
</feature>
<comment type="caution">
    <text evidence="2">The sequence shown here is derived from an EMBL/GenBank/DDBJ whole genome shotgun (WGS) entry which is preliminary data.</text>
</comment>
<dbReference type="AlphaFoldDB" id="A0A8J2LEB7"/>
<feature type="non-terminal residue" evidence="2">
    <location>
        <position position="283"/>
    </location>
</feature>
<dbReference type="EMBL" id="CAJVCH010498295">
    <property type="protein sequence ID" value="CAG7821044.1"/>
    <property type="molecule type" value="Genomic_DNA"/>
</dbReference>
<gene>
    <name evidence="2" type="ORF">AFUS01_LOCUS31403</name>
</gene>
<feature type="region of interest" description="Disordered" evidence="1">
    <location>
        <begin position="1"/>
        <end position="283"/>
    </location>
</feature>
<feature type="compositionally biased region" description="Basic and acidic residues" evidence="1">
    <location>
        <begin position="121"/>
        <end position="134"/>
    </location>
</feature>